<dbReference type="PANTHER" id="PTHR32166">
    <property type="entry name" value="OSJNBA0013A04.12 PROTEIN"/>
    <property type="match status" value="1"/>
</dbReference>
<feature type="region of interest" description="Disordered" evidence="5">
    <location>
        <begin position="1"/>
        <end position="23"/>
    </location>
</feature>
<evidence type="ECO:0000256" key="5">
    <source>
        <dbReference type="SAM" id="MobiDB-lite"/>
    </source>
</evidence>
<dbReference type="PROSITE" id="PS50808">
    <property type="entry name" value="ZF_BED"/>
    <property type="match status" value="1"/>
</dbReference>
<dbReference type="AlphaFoldDB" id="A0AAV6JXF1"/>
<proteinExistence type="predicted"/>
<keyword evidence="8" id="KW-1185">Reference proteome</keyword>
<protein>
    <recommendedName>
        <fullName evidence="6">BED-type domain-containing protein</fullName>
    </recommendedName>
</protein>
<evidence type="ECO:0000256" key="4">
    <source>
        <dbReference type="PROSITE-ProRule" id="PRU00027"/>
    </source>
</evidence>
<organism evidence="7 8">
    <name type="scientific">Rhododendron griersonianum</name>
    <dbReference type="NCBI Taxonomy" id="479676"/>
    <lineage>
        <taxon>Eukaryota</taxon>
        <taxon>Viridiplantae</taxon>
        <taxon>Streptophyta</taxon>
        <taxon>Embryophyta</taxon>
        <taxon>Tracheophyta</taxon>
        <taxon>Spermatophyta</taxon>
        <taxon>Magnoliopsida</taxon>
        <taxon>eudicotyledons</taxon>
        <taxon>Gunneridae</taxon>
        <taxon>Pentapetalae</taxon>
        <taxon>asterids</taxon>
        <taxon>Ericales</taxon>
        <taxon>Ericaceae</taxon>
        <taxon>Ericoideae</taxon>
        <taxon>Rhodoreae</taxon>
        <taxon>Rhododendron</taxon>
    </lineage>
</organism>
<dbReference type="Pfam" id="PF04937">
    <property type="entry name" value="DUF659"/>
    <property type="match status" value="1"/>
</dbReference>
<feature type="region of interest" description="Disordered" evidence="5">
    <location>
        <begin position="360"/>
        <end position="411"/>
    </location>
</feature>
<keyword evidence="1" id="KW-0479">Metal-binding</keyword>
<dbReference type="Pfam" id="PF02892">
    <property type="entry name" value="zf-BED"/>
    <property type="match status" value="1"/>
</dbReference>
<dbReference type="PANTHER" id="PTHR32166:SF74">
    <property type="entry name" value="OS05G0256350 PROTEIN"/>
    <property type="match status" value="1"/>
</dbReference>
<dbReference type="Proteomes" id="UP000823749">
    <property type="component" value="Chromosome 6"/>
</dbReference>
<keyword evidence="2 4" id="KW-0863">Zinc-finger</keyword>
<sequence length="411" mass="45869">MSQPMSQSQNVSSAASNAATDNSATLRRASNDIGWEYGILVDPTNLDKIQCKLCGKIMSSGISRLKKHIAQIKGSVSSCPNASKEDIAKCKAAVEEGSKKKKDKLQAAKEIREEVTIIEEDDDEEVELVGTRKRPHTLGPMDKYVSDINPGKKMMGQQTISATFLKARTEKVDSFLARWVYEAGIPFHAIDNNSFAQFCEAVGQFGVGYQPPSQYKLREPLLKAEVERTKKCLKKQEQEWASTGCSIMTDAWSDRKRRSIMNLCVNCKEGTTFLSSKETSDESHTGEYIFNYVDKCIEEKARKKEKDVLLASEATYAQGWIVEGGDDDEVEPGSGLTYELLATTMGVDEVFMPRRSGRNVGVREPRELHEEDFVSEDESEEEENEEIDFESDGDQVLEGYGGEEIEEGVEL</sequence>
<feature type="domain" description="BED-type" evidence="6">
    <location>
        <begin position="29"/>
        <end position="86"/>
    </location>
</feature>
<feature type="compositionally biased region" description="Basic and acidic residues" evidence="5">
    <location>
        <begin position="361"/>
        <end position="372"/>
    </location>
</feature>
<gene>
    <name evidence="7" type="ORF">RHGRI_017345</name>
</gene>
<comment type="caution">
    <text evidence="7">The sequence shown here is derived from an EMBL/GenBank/DDBJ whole genome shotgun (WGS) entry which is preliminary data.</text>
</comment>
<feature type="compositionally biased region" description="Acidic residues" evidence="5">
    <location>
        <begin position="373"/>
        <end position="411"/>
    </location>
</feature>
<evidence type="ECO:0000256" key="3">
    <source>
        <dbReference type="ARBA" id="ARBA00022833"/>
    </source>
</evidence>
<dbReference type="EMBL" id="JACTNZ010000006">
    <property type="protein sequence ID" value="KAG5544853.1"/>
    <property type="molecule type" value="Genomic_DNA"/>
</dbReference>
<dbReference type="GO" id="GO:0008270">
    <property type="term" value="F:zinc ion binding"/>
    <property type="evidence" value="ECO:0007669"/>
    <property type="project" value="UniProtKB-KW"/>
</dbReference>
<keyword evidence="3" id="KW-0862">Zinc</keyword>
<reference evidence="7 8" key="1">
    <citation type="submission" date="2020-08" db="EMBL/GenBank/DDBJ databases">
        <title>Plant Genome Project.</title>
        <authorList>
            <person name="Zhang R.-G."/>
        </authorList>
    </citation>
    <scope>NUCLEOTIDE SEQUENCE [LARGE SCALE GENOMIC DNA]</scope>
    <source>
        <strain evidence="7">WSP0</strain>
        <tissue evidence="7">Leaf</tissue>
    </source>
</reference>
<evidence type="ECO:0000256" key="2">
    <source>
        <dbReference type="ARBA" id="ARBA00022771"/>
    </source>
</evidence>
<dbReference type="GO" id="GO:0003677">
    <property type="term" value="F:DNA binding"/>
    <property type="evidence" value="ECO:0007669"/>
    <property type="project" value="InterPro"/>
</dbReference>
<evidence type="ECO:0000313" key="8">
    <source>
        <dbReference type="Proteomes" id="UP000823749"/>
    </source>
</evidence>
<evidence type="ECO:0000259" key="6">
    <source>
        <dbReference type="PROSITE" id="PS50808"/>
    </source>
</evidence>
<evidence type="ECO:0000313" key="7">
    <source>
        <dbReference type="EMBL" id="KAG5544853.1"/>
    </source>
</evidence>
<dbReference type="InterPro" id="IPR003656">
    <property type="entry name" value="Znf_BED"/>
</dbReference>
<evidence type="ECO:0000256" key="1">
    <source>
        <dbReference type="ARBA" id="ARBA00022723"/>
    </source>
</evidence>
<accession>A0AAV6JXF1</accession>
<dbReference type="InterPro" id="IPR007021">
    <property type="entry name" value="DUF659"/>
</dbReference>
<name>A0AAV6JXF1_9ERIC</name>